<keyword evidence="3" id="KW-1185">Reference proteome</keyword>
<dbReference type="Pfam" id="PF05272">
    <property type="entry name" value="VapE-like_dom"/>
    <property type="match status" value="1"/>
</dbReference>
<feature type="domain" description="Virulence-associated protein E-like" evidence="1">
    <location>
        <begin position="113"/>
        <end position="345"/>
    </location>
</feature>
<reference evidence="2 3" key="1">
    <citation type="submission" date="2019-07" db="EMBL/GenBank/DDBJ databases">
        <title>Whole genome shotgun sequence of Vibrio superstes NBRC 103154.</title>
        <authorList>
            <person name="Hosoyama A."/>
            <person name="Uohara A."/>
            <person name="Ohji S."/>
            <person name="Ichikawa N."/>
        </authorList>
    </citation>
    <scope>NUCLEOTIDE SEQUENCE [LARGE SCALE GENOMIC DNA]</scope>
    <source>
        <strain evidence="2 3">NBRC 103154</strain>
    </source>
</reference>
<proteinExistence type="predicted"/>
<dbReference type="RefSeq" id="WP_119010964.1">
    <property type="nucleotide sequence ID" value="NZ_BJXK01000003.1"/>
</dbReference>
<dbReference type="InterPro" id="IPR007936">
    <property type="entry name" value="VapE-like_dom"/>
</dbReference>
<dbReference type="PANTHER" id="PTHR34985:SF1">
    <property type="entry name" value="SLR0554 PROTEIN"/>
    <property type="match status" value="1"/>
</dbReference>
<evidence type="ECO:0000313" key="2">
    <source>
        <dbReference type="EMBL" id="GEM78500.1"/>
    </source>
</evidence>
<dbReference type="Proteomes" id="UP000321113">
    <property type="component" value="Unassembled WGS sequence"/>
</dbReference>
<comment type="caution">
    <text evidence="2">The sequence shown here is derived from an EMBL/GenBank/DDBJ whole genome shotgun (WGS) entry which is preliminary data.</text>
</comment>
<dbReference type="EMBL" id="BJXK01000003">
    <property type="protein sequence ID" value="GEM78500.1"/>
    <property type="molecule type" value="Genomic_DNA"/>
</dbReference>
<accession>A0A511QME6</accession>
<organism evidence="2 3">
    <name type="scientific">Vibrio superstes NBRC 103154</name>
    <dbReference type="NCBI Taxonomy" id="1219062"/>
    <lineage>
        <taxon>Bacteria</taxon>
        <taxon>Pseudomonadati</taxon>
        <taxon>Pseudomonadota</taxon>
        <taxon>Gammaproteobacteria</taxon>
        <taxon>Vibrionales</taxon>
        <taxon>Vibrionaceae</taxon>
        <taxon>Vibrio</taxon>
    </lineage>
</organism>
<sequence length="421" mass="47587">MNYTFAEAQQNEPYTVSNAGLNFPDIGLSGKPLATQQNLETLLNHLGLKPMTNQMTLEFEIFEYGRLFDSSFEGMRSLIVSECLKAGLPKSVFEDHLMALAEKNTYHPFRNYLDSDKWDGVERVFPLIEAMNAKDSGIARAVMLRFFISVVASVFEPRFSSKLIPILQGGQSFKKTAFIRRFADVINGAFLEGAELNPDNKDSVLACIKSLITELGELERTSKNSQGGLKAFITREVDTVRPPYGRTEIKKKRQTSLIATVNGSEFLRDETGSSRFAVLELEKPIDVERVNTILGWSYVSGRLKLVKPEQLKQFWLEVMQYYIDGESWLLNADESRKVAKINQGHDYKGNWYDMLHERFVEVDSVGRTLKWMTATDVCNYCNVGQNNCRSIGVALKRLATEGLIESKKGSANKTFYQLNVA</sequence>
<gene>
    <name evidence="2" type="ORF">VSU01S_07450</name>
</gene>
<name>A0A511QME6_9VIBR</name>
<evidence type="ECO:0000313" key="3">
    <source>
        <dbReference type="Proteomes" id="UP000321113"/>
    </source>
</evidence>
<evidence type="ECO:0000259" key="1">
    <source>
        <dbReference type="Pfam" id="PF05272"/>
    </source>
</evidence>
<dbReference type="AlphaFoldDB" id="A0A511QME6"/>
<protein>
    <recommendedName>
        <fullName evidence="1">Virulence-associated protein E-like domain-containing protein</fullName>
    </recommendedName>
</protein>
<dbReference type="PANTHER" id="PTHR34985">
    <property type="entry name" value="SLR0554 PROTEIN"/>
    <property type="match status" value="1"/>
</dbReference>
<dbReference type="OrthoDB" id="9763644at2"/>